<dbReference type="AlphaFoldDB" id="A0A7J7F631"/>
<feature type="region of interest" description="Disordered" evidence="2">
    <location>
        <begin position="1"/>
        <end position="25"/>
    </location>
</feature>
<organism evidence="4 5">
    <name type="scientific">Diceros bicornis minor</name>
    <name type="common">South-central black rhinoceros</name>
    <dbReference type="NCBI Taxonomy" id="77932"/>
    <lineage>
        <taxon>Eukaryota</taxon>
        <taxon>Metazoa</taxon>
        <taxon>Chordata</taxon>
        <taxon>Craniata</taxon>
        <taxon>Vertebrata</taxon>
        <taxon>Euteleostomi</taxon>
        <taxon>Mammalia</taxon>
        <taxon>Eutheria</taxon>
        <taxon>Laurasiatheria</taxon>
        <taxon>Perissodactyla</taxon>
        <taxon>Rhinocerotidae</taxon>
        <taxon>Diceros</taxon>
    </lineage>
</organism>
<feature type="domain" description="HMG box" evidence="3">
    <location>
        <begin position="27"/>
        <end position="98"/>
    </location>
</feature>
<evidence type="ECO:0000313" key="4">
    <source>
        <dbReference type="EMBL" id="KAF5923493.1"/>
    </source>
</evidence>
<reference evidence="4 5" key="1">
    <citation type="journal article" date="2020" name="Mol. Biol. Evol.">
        <title>Interspecific Gene Flow and the Evolution of Specialization in Black and White Rhinoceros.</title>
        <authorList>
            <person name="Moodley Y."/>
            <person name="Westbury M.V."/>
            <person name="Russo I.M."/>
            <person name="Gopalakrishnan S."/>
            <person name="Rakotoarivelo A."/>
            <person name="Olsen R.A."/>
            <person name="Prost S."/>
            <person name="Tunstall T."/>
            <person name="Ryder O.A."/>
            <person name="Dalen L."/>
            <person name="Bruford M.W."/>
        </authorList>
    </citation>
    <scope>NUCLEOTIDE SEQUENCE [LARGE SCALE GENOMIC DNA]</scope>
    <source>
        <strain evidence="4">SBR-YM</strain>
        <tissue evidence="4">Skin</tissue>
    </source>
</reference>
<feature type="DNA-binding region" description="HMG box" evidence="1">
    <location>
        <begin position="27"/>
        <end position="98"/>
    </location>
</feature>
<protein>
    <recommendedName>
        <fullName evidence="3">HMG box domain-containing protein</fullName>
    </recommendedName>
</protein>
<proteinExistence type="predicted"/>
<dbReference type="Gene3D" id="1.10.30.10">
    <property type="entry name" value="High mobility group box domain"/>
    <property type="match status" value="1"/>
</dbReference>
<name>A0A7J7F631_DICBM</name>
<dbReference type="Proteomes" id="UP000551758">
    <property type="component" value="Unassembled WGS sequence"/>
</dbReference>
<keyword evidence="1" id="KW-0238">DNA-binding</keyword>
<dbReference type="PRINTS" id="PR00886">
    <property type="entry name" value="HIGHMOBLTY12"/>
</dbReference>
<evidence type="ECO:0000256" key="2">
    <source>
        <dbReference type="SAM" id="MobiDB-lite"/>
    </source>
</evidence>
<dbReference type="GO" id="GO:0005634">
    <property type="term" value="C:nucleus"/>
    <property type="evidence" value="ECO:0007669"/>
    <property type="project" value="UniProtKB-UniRule"/>
</dbReference>
<keyword evidence="1" id="KW-0539">Nucleus</keyword>
<dbReference type="EMBL" id="JACDTQ010001259">
    <property type="protein sequence ID" value="KAF5923493.1"/>
    <property type="molecule type" value="Genomic_DNA"/>
</dbReference>
<accession>A0A7J7F631</accession>
<evidence type="ECO:0000256" key="1">
    <source>
        <dbReference type="PROSITE-ProRule" id="PRU00267"/>
    </source>
</evidence>
<gene>
    <name evidence="4" type="ORF">HPG69_006664</name>
</gene>
<evidence type="ECO:0000313" key="5">
    <source>
        <dbReference type="Proteomes" id="UP000551758"/>
    </source>
</evidence>
<feature type="compositionally biased region" description="Basic and acidic residues" evidence="2">
    <location>
        <begin position="116"/>
        <end position="125"/>
    </location>
</feature>
<dbReference type="SMART" id="SM00398">
    <property type="entry name" value="HMG"/>
    <property type="match status" value="1"/>
</dbReference>
<sequence length="125" mass="14481">MPLKTAMTQERKLRSFNSGEEKEEIAEKFNSNASVGYSIMRVRVIEKIKSAHLGISITDISKKADKIWKGMSKEKKQEWDCKAEDTRREYEKTMKEYKVGQSESSKREKSKKKNKAKDGTEINTL</sequence>
<dbReference type="PROSITE" id="PS50118">
    <property type="entry name" value="HMG_BOX_2"/>
    <property type="match status" value="1"/>
</dbReference>
<dbReference type="InterPro" id="IPR036910">
    <property type="entry name" value="HMG_box_dom_sf"/>
</dbReference>
<keyword evidence="5" id="KW-1185">Reference proteome</keyword>
<dbReference type="Pfam" id="PF00505">
    <property type="entry name" value="HMG_box"/>
    <property type="match status" value="1"/>
</dbReference>
<evidence type="ECO:0000259" key="3">
    <source>
        <dbReference type="PROSITE" id="PS50118"/>
    </source>
</evidence>
<feature type="region of interest" description="Disordered" evidence="2">
    <location>
        <begin position="93"/>
        <end position="125"/>
    </location>
</feature>
<comment type="caution">
    <text evidence="4">The sequence shown here is derived from an EMBL/GenBank/DDBJ whole genome shotgun (WGS) entry which is preliminary data.</text>
</comment>
<dbReference type="GO" id="GO:0003677">
    <property type="term" value="F:DNA binding"/>
    <property type="evidence" value="ECO:0007669"/>
    <property type="project" value="UniProtKB-UniRule"/>
</dbReference>
<dbReference type="InterPro" id="IPR009071">
    <property type="entry name" value="HMG_box_dom"/>
</dbReference>
<dbReference type="SUPFAM" id="SSF47095">
    <property type="entry name" value="HMG-box"/>
    <property type="match status" value="1"/>
</dbReference>